<dbReference type="PANTHER" id="PTHR24043">
    <property type="entry name" value="SCAVENGER RECEPTOR CLASS F"/>
    <property type="match status" value="1"/>
</dbReference>
<sequence>MSERVITVDEVECYRFGQLTNEDPRKQTVNCTRGVLNGTIIRLARDREIGQAGDGRSINLCEFEVISCSDRYWGSGCDQVCGECRDGAPCDKVVVQATGGVVVTRSVVSVVTVLRVTRCQDTVLRGVGRLPLNRHYVQWWYLQNITSVYASSSSSNVPSKMGSDQERVKCDAPAISEFIDSVDQERAVGFPVFKKSYCPQNVKLEVTGLIAPVNVERAATTSPVTMSTDHVTECSTGNYGKNCSEKCGNCMNATDCLPDSGFCSNGCAEGFTGSRCTEVPTSASVSNDGPSRVALIVGSAAGGLALCTLITIVVIVVRRRHNLAVRADAPVEREITPADHDYMNIEPGRSPASKPQDNPGFEMAQGSSQSEHDASIYESVEIYENVKGITNIYTSLN</sequence>
<evidence type="ECO:0000256" key="3">
    <source>
        <dbReference type="SAM" id="Phobius"/>
    </source>
</evidence>
<keyword evidence="3" id="KW-0472">Membrane</keyword>
<accession>A0ABD0KD99</accession>
<keyword evidence="3" id="KW-0812">Transmembrane</keyword>
<dbReference type="Proteomes" id="UP001519460">
    <property type="component" value="Unassembled WGS sequence"/>
</dbReference>
<organism evidence="4 5">
    <name type="scientific">Batillaria attramentaria</name>
    <dbReference type="NCBI Taxonomy" id="370345"/>
    <lineage>
        <taxon>Eukaryota</taxon>
        <taxon>Metazoa</taxon>
        <taxon>Spiralia</taxon>
        <taxon>Lophotrochozoa</taxon>
        <taxon>Mollusca</taxon>
        <taxon>Gastropoda</taxon>
        <taxon>Caenogastropoda</taxon>
        <taxon>Sorbeoconcha</taxon>
        <taxon>Cerithioidea</taxon>
        <taxon>Batillariidae</taxon>
        <taxon>Batillaria</taxon>
    </lineage>
</organism>
<dbReference type="EMBL" id="JACVVK020000199">
    <property type="protein sequence ID" value="KAK7485094.1"/>
    <property type="molecule type" value="Genomic_DNA"/>
</dbReference>
<protein>
    <submittedName>
        <fullName evidence="4">Uncharacterized protein</fullName>
    </submittedName>
</protein>
<keyword evidence="1" id="KW-0245">EGF-like domain</keyword>
<gene>
    <name evidence="4" type="ORF">BaRGS_00023634</name>
</gene>
<dbReference type="InterPro" id="IPR042635">
    <property type="entry name" value="MEGF10/SREC1/2-like"/>
</dbReference>
<keyword evidence="3" id="KW-1133">Transmembrane helix</keyword>
<name>A0ABD0KD99_9CAEN</name>
<dbReference type="PANTHER" id="PTHR24043:SF8">
    <property type="entry name" value="EGF-LIKE DOMAIN-CONTAINING PROTEIN"/>
    <property type="match status" value="1"/>
</dbReference>
<evidence type="ECO:0000313" key="4">
    <source>
        <dbReference type="EMBL" id="KAK7485094.1"/>
    </source>
</evidence>
<evidence type="ECO:0000256" key="2">
    <source>
        <dbReference type="SAM" id="MobiDB-lite"/>
    </source>
</evidence>
<feature type="region of interest" description="Disordered" evidence="2">
    <location>
        <begin position="338"/>
        <end position="372"/>
    </location>
</feature>
<keyword evidence="5" id="KW-1185">Reference proteome</keyword>
<reference evidence="4 5" key="1">
    <citation type="journal article" date="2023" name="Sci. Data">
        <title>Genome assembly of the Korean intertidal mud-creeper Batillaria attramentaria.</title>
        <authorList>
            <person name="Patra A.K."/>
            <person name="Ho P.T."/>
            <person name="Jun S."/>
            <person name="Lee S.J."/>
            <person name="Kim Y."/>
            <person name="Won Y.J."/>
        </authorList>
    </citation>
    <scope>NUCLEOTIDE SEQUENCE [LARGE SCALE GENOMIC DNA]</scope>
    <source>
        <strain evidence="4">Wonlab-2016</strain>
    </source>
</reference>
<dbReference type="Gene3D" id="2.170.300.10">
    <property type="entry name" value="Tie2 ligand-binding domain superfamily"/>
    <property type="match status" value="1"/>
</dbReference>
<evidence type="ECO:0000256" key="1">
    <source>
        <dbReference type="ARBA" id="ARBA00022536"/>
    </source>
</evidence>
<proteinExistence type="predicted"/>
<dbReference type="AlphaFoldDB" id="A0ABD0KD99"/>
<evidence type="ECO:0000313" key="5">
    <source>
        <dbReference type="Proteomes" id="UP001519460"/>
    </source>
</evidence>
<feature type="transmembrane region" description="Helical" evidence="3">
    <location>
        <begin position="293"/>
        <end position="317"/>
    </location>
</feature>
<comment type="caution">
    <text evidence="4">The sequence shown here is derived from an EMBL/GenBank/DDBJ whole genome shotgun (WGS) entry which is preliminary data.</text>
</comment>